<dbReference type="InterPro" id="IPR010065">
    <property type="entry name" value="AA_ABC_transptr_permease_3TM"/>
</dbReference>
<dbReference type="Proteomes" id="UP000271590">
    <property type="component" value="Unassembled WGS sequence"/>
</dbReference>
<keyword evidence="3 8" id="KW-0813">Transport</keyword>
<dbReference type="InterPro" id="IPR043429">
    <property type="entry name" value="ArtM/GltK/GlnP/TcyL/YhdX-like"/>
</dbReference>
<name>A0A3P3E7X8_9BURK</name>
<dbReference type="InterPro" id="IPR000515">
    <property type="entry name" value="MetI-like"/>
</dbReference>
<dbReference type="InterPro" id="IPR035906">
    <property type="entry name" value="MetI-like_sf"/>
</dbReference>
<comment type="subcellular location">
    <subcellularLocation>
        <location evidence="1">Cell inner membrane</location>
        <topology evidence="1">Multi-pass membrane protein</topology>
    </subcellularLocation>
    <subcellularLocation>
        <location evidence="8">Cell membrane</location>
        <topology evidence="8">Multi-pass membrane protein</topology>
    </subcellularLocation>
</comment>
<evidence type="ECO:0000256" key="1">
    <source>
        <dbReference type="ARBA" id="ARBA00004429"/>
    </source>
</evidence>
<evidence type="ECO:0000313" key="13">
    <source>
        <dbReference type="Proteomes" id="UP000271590"/>
    </source>
</evidence>
<comment type="caution">
    <text evidence="10">The sequence shown here is derived from an EMBL/GenBank/DDBJ whole genome shotgun (WGS) entry which is preliminary data.</text>
</comment>
<reference evidence="11 12" key="2">
    <citation type="submission" date="2018-12" db="EMBL/GenBank/DDBJ databases">
        <title>The genome sequences of strain 502.</title>
        <authorList>
            <person name="Gao J."/>
            <person name="Sun J."/>
        </authorList>
    </citation>
    <scope>NUCLEOTIDE SEQUENCE [LARGE SCALE GENOMIC DNA]</scope>
    <source>
        <strain evidence="11 12">502</strain>
    </source>
</reference>
<dbReference type="PANTHER" id="PTHR30614:SF42">
    <property type="entry name" value="GLUTAMATE_ASPARTATE IMPORT PERMEASE PROTEIN GLTJ"/>
    <property type="match status" value="1"/>
</dbReference>
<evidence type="ECO:0000313" key="11">
    <source>
        <dbReference type="EMBL" id="RSZ44450.1"/>
    </source>
</evidence>
<protein>
    <submittedName>
        <fullName evidence="10">Amino acid ABC transporter permease</fullName>
    </submittedName>
</protein>
<gene>
    <name evidence="10" type="ORF">EH244_27770</name>
    <name evidence="11" type="ORF">EJO66_00325</name>
</gene>
<feature type="domain" description="ABC transmembrane type-1" evidence="9">
    <location>
        <begin position="29"/>
        <end position="229"/>
    </location>
</feature>
<organism evidence="10 13">
    <name type="scientific">Variovorax beijingensis</name>
    <dbReference type="NCBI Taxonomy" id="2496117"/>
    <lineage>
        <taxon>Bacteria</taxon>
        <taxon>Pseudomonadati</taxon>
        <taxon>Pseudomonadota</taxon>
        <taxon>Betaproteobacteria</taxon>
        <taxon>Burkholderiales</taxon>
        <taxon>Comamonadaceae</taxon>
        <taxon>Variovorax</taxon>
    </lineage>
</organism>
<dbReference type="GO" id="GO:0006865">
    <property type="term" value="P:amino acid transport"/>
    <property type="evidence" value="ECO:0007669"/>
    <property type="project" value="TreeGrafter"/>
</dbReference>
<dbReference type="EMBL" id="RXFQ01000001">
    <property type="protein sequence ID" value="RSZ44450.1"/>
    <property type="molecule type" value="Genomic_DNA"/>
</dbReference>
<feature type="transmembrane region" description="Helical" evidence="8">
    <location>
        <begin position="65"/>
        <end position="87"/>
    </location>
</feature>
<keyword evidence="12" id="KW-1185">Reference proteome</keyword>
<feature type="transmembrane region" description="Helical" evidence="8">
    <location>
        <begin position="210"/>
        <end position="229"/>
    </location>
</feature>
<keyword evidence="6 8" id="KW-1133">Transmembrane helix</keyword>
<keyword evidence="5 8" id="KW-0812">Transmembrane</keyword>
<dbReference type="CDD" id="cd06261">
    <property type="entry name" value="TM_PBP2"/>
    <property type="match status" value="1"/>
</dbReference>
<keyword evidence="7 8" id="KW-0472">Membrane</keyword>
<evidence type="ECO:0000256" key="5">
    <source>
        <dbReference type="ARBA" id="ARBA00022692"/>
    </source>
</evidence>
<dbReference type="PROSITE" id="PS50928">
    <property type="entry name" value="ABC_TM1"/>
    <property type="match status" value="1"/>
</dbReference>
<evidence type="ECO:0000259" key="9">
    <source>
        <dbReference type="PROSITE" id="PS50928"/>
    </source>
</evidence>
<evidence type="ECO:0000313" key="10">
    <source>
        <dbReference type="EMBL" id="RRH82166.1"/>
    </source>
</evidence>
<evidence type="ECO:0000256" key="2">
    <source>
        <dbReference type="ARBA" id="ARBA00010072"/>
    </source>
</evidence>
<dbReference type="RefSeq" id="WP_124961527.1">
    <property type="nucleotide sequence ID" value="NZ_RQXU01000026.1"/>
</dbReference>
<dbReference type="PANTHER" id="PTHR30614">
    <property type="entry name" value="MEMBRANE COMPONENT OF AMINO ACID ABC TRANSPORTER"/>
    <property type="match status" value="1"/>
</dbReference>
<dbReference type="NCBIfam" id="TIGR01726">
    <property type="entry name" value="HEQRo_perm_3TM"/>
    <property type="match status" value="1"/>
</dbReference>
<dbReference type="Gene3D" id="1.10.3720.10">
    <property type="entry name" value="MetI-like"/>
    <property type="match status" value="1"/>
</dbReference>
<comment type="similarity">
    <text evidence="2">Belongs to the binding-protein-dependent transport system permease family. HisMQ subfamily.</text>
</comment>
<dbReference type="EMBL" id="RQXU01000026">
    <property type="protein sequence ID" value="RRH82166.1"/>
    <property type="molecule type" value="Genomic_DNA"/>
</dbReference>
<sequence length="245" mass="26922">MHYSWDWLIFLKPSVTGEGLYGLMLLRGLLWTVLLSLLAWTLALGIGLAAGVARTLPGRTARYLSTVYIHCFRNTPLLVQLFLWYFVVPELLPVDWGDALKQMNPTANQFLTALVALTLYTAAKAAEQVRAGIESVPRSQKQAAMALGLGTAAAYRHVILPQALRIVIPPLTSDFLNVFKNSAVALTIGLMELTGQTRQLSEFSAHPFEAFIAATLVYMAITYGVIVLMRRIEHRARVPGLLGAA</sequence>
<proteinExistence type="inferred from homology"/>
<evidence type="ECO:0000313" key="12">
    <source>
        <dbReference type="Proteomes" id="UP000271137"/>
    </source>
</evidence>
<evidence type="ECO:0000256" key="7">
    <source>
        <dbReference type="ARBA" id="ARBA00023136"/>
    </source>
</evidence>
<evidence type="ECO:0000256" key="3">
    <source>
        <dbReference type="ARBA" id="ARBA00022448"/>
    </source>
</evidence>
<dbReference type="Proteomes" id="UP000271137">
    <property type="component" value="Unassembled WGS sequence"/>
</dbReference>
<evidence type="ECO:0000256" key="6">
    <source>
        <dbReference type="ARBA" id="ARBA00022989"/>
    </source>
</evidence>
<keyword evidence="4" id="KW-1003">Cell membrane</keyword>
<evidence type="ECO:0000256" key="8">
    <source>
        <dbReference type="RuleBase" id="RU363032"/>
    </source>
</evidence>
<reference evidence="10 13" key="1">
    <citation type="submission" date="2018-11" db="EMBL/GenBank/DDBJ databases">
        <title>The genome of Variovorax sp T529.</title>
        <authorList>
            <person name="Gao J."/>
        </authorList>
    </citation>
    <scope>NUCLEOTIDE SEQUENCE [LARGE SCALE GENOMIC DNA]</scope>
    <source>
        <strain evidence="10 13">T529</strain>
    </source>
</reference>
<accession>A0A3P3E7X8</accession>
<evidence type="ECO:0000256" key="4">
    <source>
        <dbReference type="ARBA" id="ARBA00022475"/>
    </source>
</evidence>
<dbReference type="SUPFAM" id="SSF161098">
    <property type="entry name" value="MetI-like"/>
    <property type="match status" value="1"/>
</dbReference>
<feature type="transmembrane region" description="Helical" evidence="8">
    <location>
        <begin position="29"/>
        <end position="53"/>
    </location>
</feature>
<dbReference type="Pfam" id="PF00528">
    <property type="entry name" value="BPD_transp_1"/>
    <property type="match status" value="1"/>
</dbReference>
<dbReference type="GO" id="GO:0022857">
    <property type="term" value="F:transmembrane transporter activity"/>
    <property type="evidence" value="ECO:0007669"/>
    <property type="project" value="InterPro"/>
</dbReference>
<dbReference type="GO" id="GO:0043190">
    <property type="term" value="C:ATP-binding cassette (ABC) transporter complex"/>
    <property type="evidence" value="ECO:0007669"/>
    <property type="project" value="InterPro"/>
</dbReference>
<dbReference type="AlphaFoldDB" id="A0A3P3E7X8"/>